<reference evidence="5 6" key="1">
    <citation type="submission" date="2019-01" db="EMBL/GenBank/DDBJ databases">
        <title>Genomic insights into a novel species Rhodoferax sp.</title>
        <authorList>
            <person name="Jin L."/>
        </authorList>
    </citation>
    <scope>NUCLEOTIDE SEQUENCE [LARGE SCALE GENOMIC DNA]</scope>
    <source>
        <strain evidence="5 6">CHu59-6-5</strain>
    </source>
</reference>
<accession>A0A515D7J4</accession>
<name>A0A515D7J4_9BURK</name>
<protein>
    <submittedName>
        <fullName evidence="5">5,6-dimethylbenzimidazole synthase</fullName>
        <ecNumber evidence="5">1.13.11.79</ecNumber>
    </submittedName>
</protein>
<dbReference type="PANTHER" id="PTHR23026">
    <property type="entry name" value="NADPH NITROREDUCTASE"/>
    <property type="match status" value="1"/>
</dbReference>
<feature type="domain" description="Nitroreductase" evidence="4">
    <location>
        <begin position="22"/>
        <end position="185"/>
    </location>
</feature>
<dbReference type="AlphaFoldDB" id="A0A515D7J4"/>
<dbReference type="KEGG" id="rhf:EUB48_03070"/>
<dbReference type="EMBL" id="CP035503">
    <property type="protein sequence ID" value="QDL36393.1"/>
    <property type="molecule type" value="Genomic_DNA"/>
</dbReference>
<sequence length="234" mass="25964">MSNQTPEHAFSASEIAAVYRAIYERRDMRHFCGGSVPADMLQRLLSAAHHAPSVGFMQPWRFIRIKSLALRQDIHALVEQERVLTAKALGEREDAFMKLKVQGVLDAAELLVVALPAGREQHVFGRRTLPEMDLASSACAIQNLWLAARAEGLGMGWVSLFAPEQLAGLLHMPPGSKPIAVLCLGPVTAFYDQPMLQTEKWARRAPLHSMLFEDRWDQPLAPPPDTPVQAARDV</sequence>
<evidence type="ECO:0000256" key="1">
    <source>
        <dbReference type="ARBA" id="ARBA00022630"/>
    </source>
</evidence>
<keyword evidence="2" id="KW-0288">FMN</keyword>
<evidence type="ECO:0000256" key="2">
    <source>
        <dbReference type="ARBA" id="ARBA00022643"/>
    </source>
</evidence>
<evidence type="ECO:0000256" key="3">
    <source>
        <dbReference type="ARBA" id="ARBA00023002"/>
    </source>
</evidence>
<proteinExistence type="predicted"/>
<dbReference type="PANTHER" id="PTHR23026:SF90">
    <property type="entry name" value="IODOTYROSINE DEIODINASE 1"/>
    <property type="match status" value="1"/>
</dbReference>
<dbReference type="OrthoDB" id="9773807at2"/>
<keyword evidence="3 5" id="KW-0560">Oxidoreductase</keyword>
<organism evidence="5 6">
    <name type="scientific">Rhodoferax sediminis</name>
    <dbReference type="NCBI Taxonomy" id="2509614"/>
    <lineage>
        <taxon>Bacteria</taxon>
        <taxon>Pseudomonadati</taxon>
        <taxon>Pseudomonadota</taxon>
        <taxon>Betaproteobacteria</taxon>
        <taxon>Burkholderiales</taxon>
        <taxon>Comamonadaceae</taxon>
        <taxon>Rhodoferax</taxon>
    </lineage>
</organism>
<dbReference type="Pfam" id="PF00881">
    <property type="entry name" value="Nitroreductase"/>
    <property type="match status" value="1"/>
</dbReference>
<evidence type="ECO:0000313" key="5">
    <source>
        <dbReference type="EMBL" id="QDL36393.1"/>
    </source>
</evidence>
<dbReference type="EC" id="1.13.11.79" evidence="5"/>
<dbReference type="GO" id="GO:0102919">
    <property type="term" value="F:5,6-dimethylbenzimidazole synthase activity"/>
    <property type="evidence" value="ECO:0007669"/>
    <property type="project" value="UniProtKB-EC"/>
</dbReference>
<dbReference type="InterPro" id="IPR012825">
    <property type="entry name" value="BluB"/>
</dbReference>
<dbReference type="InterPro" id="IPR000415">
    <property type="entry name" value="Nitroreductase-like"/>
</dbReference>
<evidence type="ECO:0000259" key="4">
    <source>
        <dbReference type="Pfam" id="PF00881"/>
    </source>
</evidence>
<dbReference type="Gene3D" id="3.40.109.10">
    <property type="entry name" value="NADH Oxidase"/>
    <property type="match status" value="1"/>
</dbReference>
<dbReference type="RefSeq" id="WP_142817564.1">
    <property type="nucleotide sequence ID" value="NZ_CP035503.1"/>
</dbReference>
<dbReference type="SUPFAM" id="SSF55469">
    <property type="entry name" value="FMN-dependent nitroreductase-like"/>
    <property type="match status" value="1"/>
</dbReference>
<dbReference type="InterPro" id="IPR029479">
    <property type="entry name" value="Nitroreductase"/>
</dbReference>
<dbReference type="InterPro" id="IPR050627">
    <property type="entry name" value="Nitroreductase/BluB"/>
</dbReference>
<gene>
    <name evidence="5" type="primary">bluB</name>
    <name evidence="5" type="ORF">EUB48_03070</name>
</gene>
<evidence type="ECO:0000313" key="6">
    <source>
        <dbReference type="Proteomes" id="UP000316798"/>
    </source>
</evidence>
<dbReference type="NCBIfam" id="TIGR02476">
    <property type="entry name" value="BluB"/>
    <property type="match status" value="1"/>
</dbReference>
<keyword evidence="6" id="KW-1185">Reference proteome</keyword>
<keyword evidence="1" id="KW-0285">Flavoprotein</keyword>
<dbReference type="Proteomes" id="UP000316798">
    <property type="component" value="Chromosome"/>
</dbReference>